<feature type="region of interest" description="Disordered" evidence="1">
    <location>
        <begin position="1"/>
        <end position="20"/>
    </location>
</feature>
<gene>
    <name evidence="2" type="ORF">HUN01_09225</name>
</gene>
<keyword evidence="3" id="KW-1185">Reference proteome</keyword>
<evidence type="ECO:0000313" key="3">
    <source>
        <dbReference type="Proteomes" id="UP000514713"/>
    </source>
</evidence>
<dbReference type="AlphaFoldDB" id="A0A7D7Q9J2"/>
<evidence type="ECO:0000313" key="2">
    <source>
        <dbReference type="EMBL" id="QMS87755.1"/>
    </source>
</evidence>
<protein>
    <submittedName>
        <fullName evidence="2">Uncharacterized protein</fullName>
    </submittedName>
</protein>
<dbReference type="EMBL" id="CP054698">
    <property type="protein sequence ID" value="QMS87755.1"/>
    <property type="molecule type" value="Genomic_DNA"/>
</dbReference>
<accession>A0A7D7Q9J2</accession>
<dbReference type="Proteomes" id="UP000514713">
    <property type="component" value="Chromosome"/>
</dbReference>
<organism evidence="2 3">
    <name type="scientific">Nostoc edaphicum CCNP1411</name>
    <dbReference type="NCBI Taxonomy" id="1472755"/>
    <lineage>
        <taxon>Bacteria</taxon>
        <taxon>Bacillati</taxon>
        <taxon>Cyanobacteriota</taxon>
        <taxon>Cyanophyceae</taxon>
        <taxon>Nostocales</taxon>
        <taxon>Nostocaceae</taxon>
        <taxon>Nostoc</taxon>
    </lineage>
</organism>
<reference evidence="3" key="1">
    <citation type="submission" date="2020-06" db="EMBL/GenBank/DDBJ databases">
        <title>Nostoc edaphicum CCNP1411 genome.</title>
        <authorList>
            <person name="Fidor A."/>
            <person name="Grabski M."/>
            <person name="Gawor J."/>
            <person name="Gromadka R."/>
            <person name="Wegrzyn G."/>
            <person name="Mazur-Marzec H."/>
        </authorList>
    </citation>
    <scope>NUCLEOTIDE SEQUENCE [LARGE SCALE GENOMIC DNA]</scope>
    <source>
        <strain evidence="3">CCNP1411</strain>
    </source>
</reference>
<evidence type="ECO:0000256" key="1">
    <source>
        <dbReference type="SAM" id="MobiDB-lite"/>
    </source>
</evidence>
<dbReference type="RefSeq" id="WP_181931009.1">
    <property type="nucleotide sequence ID" value="NZ_CP054698.1"/>
</dbReference>
<proteinExistence type="predicted"/>
<sequence>MSSKAAYYTKDERRNSETTALSQIRGKLTQLPLSQSAEGLQSASVGQTANLVILATDRTSTVGSWKYRSKIAASSVQRVKAISEQSDNYAVLELSSWSYSPAHKTHRRIAELGSDNETYKYTIEWLKQLRKLVAANQMWWGEPLVNLSFDSEIVFEWWHGTKKLTVYILGNTAEYIKVWGTDIDNEMEDGTASSPAELTDLWKWLVS</sequence>
<dbReference type="KEGG" id="ned:HUN01_09225"/>
<name>A0A7D7Q9J2_9NOSO</name>